<dbReference type="Proteomes" id="UP001595528">
    <property type="component" value="Unassembled WGS sequence"/>
</dbReference>
<dbReference type="SUPFAM" id="SSF63829">
    <property type="entry name" value="Calcium-dependent phosphotriesterase"/>
    <property type="match status" value="1"/>
</dbReference>
<keyword evidence="4" id="KW-1185">Reference proteome</keyword>
<dbReference type="PANTHER" id="PTHR10907:SF47">
    <property type="entry name" value="REGUCALCIN"/>
    <property type="match status" value="1"/>
</dbReference>
<dbReference type="GO" id="GO:0016787">
    <property type="term" value="F:hydrolase activity"/>
    <property type="evidence" value="ECO:0007669"/>
    <property type="project" value="UniProtKB-KW"/>
</dbReference>
<dbReference type="InterPro" id="IPR011042">
    <property type="entry name" value="6-blade_b-propeller_TolB-like"/>
</dbReference>
<dbReference type="EMBL" id="JBHRTR010000054">
    <property type="protein sequence ID" value="MFC3231198.1"/>
    <property type="molecule type" value="Genomic_DNA"/>
</dbReference>
<comment type="caution">
    <text evidence="3">The sequence shown here is derived from an EMBL/GenBank/DDBJ whole genome shotgun (WGS) entry which is preliminary data.</text>
</comment>
<dbReference type="InterPro" id="IPR013658">
    <property type="entry name" value="SGL"/>
</dbReference>
<dbReference type="Gene3D" id="2.120.10.30">
    <property type="entry name" value="TolB, C-terminal domain"/>
    <property type="match status" value="1"/>
</dbReference>
<evidence type="ECO:0000313" key="4">
    <source>
        <dbReference type="Proteomes" id="UP001595528"/>
    </source>
</evidence>
<name>A0ABV7L942_9PROT</name>
<accession>A0ABV7L942</accession>
<feature type="domain" description="SMP-30/Gluconolactonase/LRE-like region" evidence="2">
    <location>
        <begin position="14"/>
        <end position="255"/>
    </location>
</feature>
<proteinExistence type="inferred from homology"/>
<keyword evidence="3" id="KW-0378">Hydrolase</keyword>
<organism evidence="3 4">
    <name type="scientific">Marinibaculum pumilum</name>
    <dbReference type="NCBI Taxonomy" id="1766165"/>
    <lineage>
        <taxon>Bacteria</taxon>
        <taxon>Pseudomonadati</taxon>
        <taxon>Pseudomonadota</taxon>
        <taxon>Alphaproteobacteria</taxon>
        <taxon>Rhodospirillales</taxon>
        <taxon>Rhodospirillaceae</taxon>
        <taxon>Marinibaculum</taxon>
    </lineage>
</organism>
<dbReference type="EC" id="3.1.1.99" evidence="3"/>
<dbReference type="InterPro" id="IPR005511">
    <property type="entry name" value="SMP-30"/>
</dbReference>
<evidence type="ECO:0000313" key="3">
    <source>
        <dbReference type="EMBL" id="MFC3231198.1"/>
    </source>
</evidence>
<sequence>MIAARPLVPALCALGEGIQWDDRAGRLLWTDVQGRRLHSCDADGGDHRVLPLPARMASFALDPEGLLLGAFDTGLFAFDPDSGRRVPMHEFEPDLPTTRLNDGRCDRSGRFLAGGVDEKGLKPLSSLISFDGGGPPQTLLEGIGCSNSIAFSPDGRLMYFTDTAGQEIFVFDYDPDTGAIADRRVFATLGPDDGRPDGSCVDSEGRLWNAAFGVGRVQCWNPDGSRGPAVHLPAPNVTCACFGGPELGTLYITTASVLMGDAARAAAPLSGATFAFDAQAAFGATGLPEDRFAPNLRPLLEG</sequence>
<dbReference type="PRINTS" id="PR01790">
    <property type="entry name" value="SMP30FAMILY"/>
</dbReference>
<comment type="similarity">
    <text evidence="1">Belongs to the SMP-30/CGR1 family.</text>
</comment>
<evidence type="ECO:0000259" key="2">
    <source>
        <dbReference type="Pfam" id="PF08450"/>
    </source>
</evidence>
<reference evidence="4" key="1">
    <citation type="journal article" date="2019" name="Int. J. Syst. Evol. Microbiol.">
        <title>The Global Catalogue of Microorganisms (GCM) 10K type strain sequencing project: providing services to taxonomists for standard genome sequencing and annotation.</title>
        <authorList>
            <consortium name="The Broad Institute Genomics Platform"/>
            <consortium name="The Broad Institute Genome Sequencing Center for Infectious Disease"/>
            <person name="Wu L."/>
            <person name="Ma J."/>
        </authorList>
    </citation>
    <scope>NUCLEOTIDE SEQUENCE [LARGE SCALE GENOMIC DNA]</scope>
    <source>
        <strain evidence="4">KCTC 42964</strain>
    </source>
</reference>
<dbReference type="RefSeq" id="WP_379906662.1">
    <property type="nucleotide sequence ID" value="NZ_JBHRTR010000054.1"/>
</dbReference>
<gene>
    <name evidence="3" type="ORF">ACFOGJ_28380</name>
</gene>
<evidence type="ECO:0000256" key="1">
    <source>
        <dbReference type="ARBA" id="ARBA00008853"/>
    </source>
</evidence>
<protein>
    <submittedName>
        <fullName evidence="3">SMP-30/gluconolactonase/LRE family protein</fullName>
        <ecNumber evidence="3">3.1.1.99</ecNumber>
    </submittedName>
</protein>
<dbReference type="Pfam" id="PF08450">
    <property type="entry name" value="SGL"/>
    <property type="match status" value="1"/>
</dbReference>
<dbReference type="PANTHER" id="PTHR10907">
    <property type="entry name" value="REGUCALCIN"/>
    <property type="match status" value="1"/>
</dbReference>